<keyword evidence="1" id="KW-0472">Membrane</keyword>
<protein>
    <submittedName>
        <fullName evidence="2">Uncharacterized protein</fullName>
    </submittedName>
</protein>
<accession>A0ABU0B2M8</accession>
<dbReference type="RefSeq" id="WP_307402788.1">
    <property type="nucleotide sequence ID" value="NZ_JAUSUX010000016.1"/>
</dbReference>
<name>A0ABU0B2M8_9FIRM</name>
<dbReference type="Proteomes" id="UP001225644">
    <property type="component" value="Unassembled WGS sequence"/>
</dbReference>
<dbReference type="EMBL" id="JAUSUX010000016">
    <property type="protein sequence ID" value="MDQ0286984.1"/>
    <property type="molecule type" value="Genomic_DNA"/>
</dbReference>
<proteinExistence type="predicted"/>
<keyword evidence="1" id="KW-1133">Transmembrane helix</keyword>
<feature type="transmembrane region" description="Helical" evidence="1">
    <location>
        <begin position="20"/>
        <end position="43"/>
    </location>
</feature>
<evidence type="ECO:0000313" key="3">
    <source>
        <dbReference type="Proteomes" id="UP001225644"/>
    </source>
</evidence>
<evidence type="ECO:0000313" key="2">
    <source>
        <dbReference type="EMBL" id="MDQ0286984.1"/>
    </source>
</evidence>
<organism evidence="2 3">
    <name type="scientific">Desulfofundulus luciae</name>
    <dbReference type="NCBI Taxonomy" id="74702"/>
    <lineage>
        <taxon>Bacteria</taxon>
        <taxon>Bacillati</taxon>
        <taxon>Bacillota</taxon>
        <taxon>Clostridia</taxon>
        <taxon>Eubacteriales</taxon>
        <taxon>Peptococcaceae</taxon>
        <taxon>Desulfofundulus</taxon>
    </lineage>
</organism>
<evidence type="ECO:0000256" key="1">
    <source>
        <dbReference type="SAM" id="Phobius"/>
    </source>
</evidence>
<keyword evidence="1" id="KW-0812">Transmembrane</keyword>
<sequence length="44" mass="4971">MKLEGIFTDWLKPFPLKKISPWWIVGGVILLVLVLIAVIVIVVI</sequence>
<comment type="caution">
    <text evidence="2">The sequence shown here is derived from an EMBL/GenBank/DDBJ whole genome shotgun (WGS) entry which is preliminary data.</text>
</comment>
<reference evidence="2 3" key="1">
    <citation type="submission" date="2023-07" db="EMBL/GenBank/DDBJ databases">
        <title>Genomic Encyclopedia of Type Strains, Phase IV (KMG-IV): sequencing the most valuable type-strain genomes for metagenomic binning, comparative biology and taxonomic classification.</title>
        <authorList>
            <person name="Goeker M."/>
        </authorList>
    </citation>
    <scope>NUCLEOTIDE SEQUENCE [LARGE SCALE GENOMIC DNA]</scope>
    <source>
        <strain evidence="2 3">DSM 12396</strain>
    </source>
</reference>
<gene>
    <name evidence="2" type="ORF">J2Z49_002101</name>
</gene>
<keyword evidence="3" id="KW-1185">Reference proteome</keyword>